<dbReference type="InterPro" id="IPR003593">
    <property type="entry name" value="AAA+_ATPase"/>
</dbReference>
<dbReference type="InterPro" id="IPR011006">
    <property type="entry name" value="CheY-like_superfamily"/>
</dbReference>
<dbReference type="InterPro" id="IPR009057">
    <property type="entry name" value="Homeodomain-like_sf"/>
</dbReference>
<dbReference type="PROSITE" id="PS00676">
    <property type="entry name" value="SIGMA54_INTERACT_2"/>
    <property type="match status" value="1"/>
</dbReference>
<dbReference type="Pfam" id="PF00158">
    <property type="entry name" value="Sigma54_activat"/>
    <property type="match status" value="1"/>
</dbReference>
<sequence>MQSILVIEDDITVRDVLNEFLISQKYRVALEENGLNGLERLRKESFDIIFLDLAMPVMGGMDVLKAMKSTPNSDTPCIIITAYGTVKNAVEAMRAGAFDYVTKPFRLDELGIIIRKALDVAKLRKENIRLKRELRKRYEFHGLIGSSPEMQKVYDLIEKIADTDSTVLITGESGTGKELIAKVIHYNSYRSGKNFVPLNCAAIPKDLLESELFGHEKGAFTGAINTRIGRFELASGGTLFLDEIGELDPSLQVKLLRVLQEREFERVGSTKTIKVDVRILAATNRNLEELTSEGRFREDLYYRLNVIPVRIPPLRNRKEDTPVLIEHFLKKHAKTKKRQSPRIPKYIMDVLLRYRWPGNVRELENLIERLTILNPGQSVTIEDMPERFQTLTHVTDKPQGPVYSTEDFSLPPEGINLNDIIDTIERKLINEALEKSNGIKSKAATLLGLNRTTLVEKMKKKGITTTSKV</sequence>
<gene>
    <name evidence="8" type="ORF">MNBD_NITROSPIRAE03-1811</name>
</gene>
<dbReference type="AlphaFoldDB" id="A0A3B1D4Y0"/>
<dbReference type="Pfam" id="PF00072">
    <property type="entry name" value="Response_reg"/>
    <property type="match status" value="1"/>
</dbReference>
<dbReference type="GO" id="GO:0006355">
    <property type="term" value="P:regulation of DNA-templated transcription"/>
    <property type="evidence" value="ECO:0007669"/>
    <property type="project" value="InterPro"/>
</dbReference>
<dbReference type="InterPro" id="IPR025943">
    <property type="entry name" value="Sigma_54_int_dom_ATP-bd_2"/>
</dbReference>
<dbReference type="InterPro" id="IPR025944">
    <property type="entry name" value="Sigma_54_int_dom_CS"/>
</dbReference>
<dbReference type="PANTHER" id="PTHR32071:SF57">
    <property type="entry name" value="C4-DICARBOXYLATE TRANSPORT TRANSCRIPTIONAL REGULATORY PROTEIN DCTD"/>
    <property type="match status" value="1"/>
</dbReference>
<dbReference type="CDD" id="cd00009">
    <property type="entry name" value="AAA"/>
    <property type="match status" value="1"/>
</dbReference>
<dbReference type="PROSITE" id="PS50110">
    <property type="entry name" value="RESPONSE_REGULATORY"/>
    <property type="match status" value="1"/>
</dbReference>
<dbReference type="GO" id="GO:0005524">
    <property type="term" value="F:ATP binding"/>
    <property type="evidence" value="ECO:0007669"/>
    <property type="project" value="UniProtKB-KW"/>
</dbReference>
<keyword evidence="4" id="KW-0238">DNA-binding</keyword>
<dbReference type="InterPro" id="IPR001789">
    <property type="entry name" value="Sig_transdc_resp-reg_receiver"/>
</dbReference>
<dbReference type="Gene3D" id="1.10.10.60">
    <property type="entry name" value="Homeodomain-like"/>
    <property type="match status" value="1"/>
</dbReference>
<dbReference type="SMART" id="SM00448">
    <property type="entry name" value="REC"/>
    <property type="match status" value="1"/>
</dbReference>
<dbReference type="Gene3D" id="1.10.8.60">
    <property type="match status" value="1"/>
</dbReference>
<keyword evidence="1" id="KW-0547">Nucleotide-binding</keyword>
<evidence type="ECO:0000256" key="4">
    <source>
        <dbReference type="ARBA" id="ARBA00023125"/>
    </source>
</evidence>
<evidence type="ECO:0000259" key="7">
    <source>
        <dbReference type="PROSITE" id="PS50110"/>
    </source>
</evidence>
<dbReference type="InterPro" id="IPR025662">
    <property type="entry name" value="Sigma_54_int_dom_ATP-bd_1"/>
</dbReference>
<dbReference type="Gene3D" id="3.40.50.300">
    <property type="entry name" value="P-loop containing nucleotide triphosphate hydrolases"/>
    <property type="match status" value="1"/>
</dbReference>
<dbReference type="SUPFAM" id="SSF52172">
    <property type="entry name" value="CheY-like"/>
    <property type="match status" value="1"/>
</dbReference>
<dbReference type="InterPro" id="IPR027417">
    <property type="entry name" value="P-loop_NTPase"/>
</dbReference>
<dbReference type="InterPro" id="IPR058031">
    <property type="entry name" value="AAA_lid_NorR"/>
</dbReference>
<keyword evidence="5" id="KW-0804">Transcription</keyword>
<dbReference type="Gene3D" id="3.40.50.2300">
    <property type="match status" value="1"/>
</dbReference>
<name>A0A3B1D4Y0_9ZZZZ</name>
<dbReference type="PROSITE" id="PS00675">
    <property type="entry name" value="SIGMA54_INTERACT_1"/>
    <property type="match status" value="1"/>
</dbReference>
<keyword evidence="3" id="KW-0805">Transcription regulation</keyword>
<dbReference type="InterPro" id="IPR002197">
    <property type="entry name" value="HTH_Fis"/>
</dbReference>
<dbReference type="PANTHER" id="PTHR32071">
    <property type="entry name" value="TRANSCRIPTIONAL REGULATORY PROTEIN"/>
    <property type="match status" value="1"/>
</dbReference>
<evidence type="ECO:0000313" key="8">
    <source>
        <dbReference type="EMBL" id="VAX33821.1"/>
    </source>
</evidence>
<dbReference type="GO" id="GO:0000160">
    <property type="term" value="P:phosphorelay signal transduction system"/>
    <property type="evidence" value="ECO:0007669"/>
    <property type="project" value="InterPro"/>
</dbReference>
<feature type="domain" description="Sigma-54 factor interaction" evidence="6">
    <location>
        <begin position="143"/>
        <end position="372"/>
    </location>
</feature>
<dbReference type="InterPro" id="IPR002078">
    <property type="entry name" value="Sigma_54_int"/>
</dbReference>
<dbReference type="SUPFAM" id="SSF46689">
    <property type="entry name" value="Homeodomain-like"/>
    <property type="match status" value="1"/>
</dbReference>
<evidence type="ECO:0000259" key="6">
    <source>
        <dbReference type="PROSITE" id="PS50045"/>
    </source>
</evidence>
<organism evidence="8">
    <name type="scientific">hydrothermal vent metagenome</name>
    <dbReference type="NCBI Taxonomy" id="652676"/>
    <lineage>
        <taxon>unclassified sequences</taxon>
        <taxon>metagenomes</taxon>
        <taxon>ecological metagenomes</taxon>
    </lineage>
</organism>
<proteinExistence type="predicted"/>
<dbReference type="PROSITE" id="PS50045">
    <property type="entry name" value="SIGMA54_INTERACT_4"/>
    <property type="match status" value="1"/>
</dbReference>
<dbReference type="Pfam" id="PF02954">
    <property type="entry name" value="HTH_8"/>
    <property type="match status" value="1"/>
</dbReference>
<reference evidence="8" key="1">
    <citation type="submission" date="2018-06" db="EMBL/GenBank/DDBJ databases">
        <authorList>
            <person name="Zhirakovskaya E."/>
        </authorList>
    </citation>
    <scope>NUCLEOTIDE SEQUENCE</scope>
</reference>
<evidence type="ECO:0000256" key="3">
    <source>
        <dbReference type="ARBA" id="ARBA00023015"/>
    </source>
</evidence>
<evidence type="ECO:0000256" key="2">
    <source>
        <dbReference type="ARBA" id="ARBA00022840"/>
    </source>
</evidence>
<evidence type="ECO:0000256" key="5">
    <source>
        <dbReference type="ARBA" id="ARBA00023163"/>
    </source>
</evidence>
<dbReference type="SUPFAM" id="SSF52540">
    <property type="entry name" value="P-loop containing nucleoside triphosphate hydrolases"/>
    <property type="match status" value="1"/>
</dbReference>
<dbReference type="PRINTS" id="PR01590">
    <property type="entry name" value="HTHFIS"/>
</dbReference>
<dbReference type="GO" id="GO:0043565">
    <property type="term" value="F:sequence-specific DNA binding"/>
    <property type="evidence" value="ECO:0007669"/>
    <property type="project" value="InterPro"/>
</dbReference>
<dbReference type="FunFam" id="3.40.50.300:FF:000006">
    <property type="entry name" value="DNA-binding transcriptional regulator NtrC"/>
    <property type="match status" value="1"/>
</dbReference>
<protein>
    <submittedName>
        <fullName evidence="8">Nitrogen regulation protein NR(I), GlnG (=NtrC)</fullName>
    </submittedName>
</protein>
<keyword evidence="2" id="KW-0067">ATP-binding</keyword>
<dbReference type="Pfam" id="PF25601">
    <property type="entry name" value="AAA_lid_14"/>
    <property type="match status" value="1"/>
</dbReference>
<evidence type="ECO:0000256" key="1">
    <source>
        <dbReference type="ARBA" id="ARBA00022741"/>
    </source>
</evidence>
<feature type="domain" description="Response regulatory" evidence="7">
    <location>
        <begin position="3"/>
        <end position="118"/>
    </location>
</feature>
<dbReference type="EMBL" id="UOGI01000207">
    <property type="protein sequence ID" value="VAX33821.1"/>
    <property type="molecule type" value="Genomic_DNA"/>
</dbReference>
<dbReference type="PROSITE" id="PS00688">
    <property type="entry name" value="SIGMA54_INTERACT_3"/>
    <property type="match status" value="1"/>
</dbReference>
<accession>A0A3B1D4Y0</accession>
<dbReference type="SMART" id="SM00382">
    <property type="entry name" value="AAA"/>
    <property type="match status" value="1"/>
</dbReference>